<dbReference type="Gene3D" id="3.40.47.10">
    <property type="match status" value="1"/>
</dbReference>
<dbReference type="Proteomes" id="UP001501367">
    <property type="component" value="Unassembled WGS sequence"/>
</dbReference>
<evidence type="ECO:0000313" key="6">
    <source>
        <dbReference type="Proteomes" id="UP001501367"/>
    </source>
</evidence>
<dbReference type="Pfam" id="PF08541">
    <property type="entry name" value="ACP_syn_III_C"/>
    <property type="match status" value="1"/>
</dbReference>
<protein>
    <submittedName>
        <fullName evidence="5">Ketoacyl-ACP synthase III</fullName>
    </submittedName>
</protein>
<evidence type="ECO:0000259" key="3">
    <source>
        <dbReference type="Pfam" id="PF08541"/>
    </source>
</evidence>
<organism evidence="5 6">
    <name type="scientific">Flavobacterium ginsengisoli</name>
    <dbReference type="NCBI Taxonomy" id="871694"/>
    <lineage>
        <taxon>Bacteria</taxon>
        <taxon>Pseudomonadati</taxon>
        <taxon>Bacteroidota</taxon>
        <taxon>Flavobacteriia</taxon>
        <taxon>Flavobacteriales</taxon>
        <taxon>Flavobacteriaceae</taxon>
        <taxon>Flavobacterium</taxon>
    </lineage>
</organism>
<dbReference type="PANTHER" id="PTHR34069:SF2">
    <property type="entry name" value="BETA-KETOACYL-[ACYL-CARRIER-PROTEIN] SYNTHASE III"/>
    <property type="match status" value="1"/>
</dbReference>
<gene>
    <name evidence="5" type="ORF">GCM10022422_19100</name>
</gene>
<dbReference type="NCBIfam" id="NF006829">
    <property type="entry name" value="PRK09352.1"/>
    <property type="match status" value="1"/>
</dbReference>
<sequence length="339" mass="37501">MDAYINGISYYLPEKAITNDELQEIFPEWEVDKVASRIGVEKRYLSSTTEFTSDLAIAAANKLIEDYNIDKSSVDYLIICSQTPDYLLPATSCIVQDKTGLPKSIGALDINLGCSGYIYGLGFAKGLIFSGQAKNIIFVTSETLTKFIHQDDKANRALFGDAATATFITSEPNKDFFSAKIKNFKYGTDGSGYDKLIIKNSAGHLNKKESNSILDDDGNFVLNDDYLYMNGTEIFNFTAFEIPKLIKNILDVNNLTLDDLSMTVLHQANSFMLDFIRKRSGIASEKMYINLLETGNTLSSTIPIALCKLIENNQIKEHNKILLSGFGVGLSMAGVIIEN</sequence>
<dbReference type="SUPFAM" id="SSF53901">
    <property type="entry name" value="Thiolase-like"/>
    <property type="match status" value="1"/>
</dbReference>
<dbReference type="EMBL" id="BAABDT010000003">
    <property type="protein sequence ID" value="GAA3736208.1"/>
    <property type="molecule type" value="Genomic_DNA"/>
</dbReference>
<feature type="domain" description="Beta-ketoacyl-[acyl-carrier-protein] synthase III N-terminal" evidence="4">
    <location>
        <begin position="108"/>
        <end position="189"/>
    </location>
</feature>
<keyword evidence="6" id="KW-1185">Reference proteome</keyword>
<keyword evidence="2" id="KW-0012">Acyltransferase</keyword>
<dbReference type="PANTHER" id="PTHR34069">
    <property type="entry name" value="3-OXOACYL-[ACYL-CARRIER-PROTEIN] SYNTHASE 3"/>
    <property type="match status" value="1"/>
</dbReference>
<accession>A0ABP7FC83</accession>
<name>A0ABP7FC83_9FLAO</name>
<dbReference type="Pfam" id="PF08545">
    <property type="entry name" value="ACP_syn_III"/>
    <property type="match status" value="1"/>
</dbReference>
<feature type="domain" description="Beta-ketoacyl-[acyl-carrier-protein] synthase III C-terminal" evidence="3">
    <location>
        <begin position="250"/>
        <end position="338"/>
    </location>
</feature>
<dbReference type="InterPro" id="IPR013747">
    <property type="entry name" value="ACP_syn_III_C"/>
</dbReference>
<evidence type="ECO:0000259" key="4">
    <source>
        <dbReference type="Pfam" id="PF08545"/>
    </source>
</evidence>
<evidence type="ECO:0000256" key="1">
    <source>
        <dbReference type="ARBA" id="ARBA00022679"/>
    </source>
</evidence>
<dbReference type="RefSeq" id="WP_345158280.1">
    <property type="nucleotide sequence ID" value="NZ_BAABDT010000003.1"/>
</dbReference>
<comment type="caution">
    <text evidence="5">The sequence shown here is derived from an EMBL/GenBank/DDBJ whole genome shotgun (WGS) entry which is preliminary data.</text>
</comment>
<evidence type="ECO:0000256" key="2">
    <source>
        <dbReference type="ARBA" id="ARBA00023315"/>
    </source>
</evidence>
<dbReference type="InterPro" id="IPR016039">
    <property type="entry name" value="Thiolase-like"/>
</dbReference>
<dbReference type="CDD" id="cd00830">
    <property type="entry name" value="KAS_III"/>
    <property type="match status" value="1"/>
</dbReference>
<proteinExistence type="predicted"/>
<dbReference type="InterPro" id="IPR013751">
    <property type="entry name" value="ACP_syn_III_N"/>
</dbReference>
<evidence type="ECO:0000313" key="5">
    <source>
        <dbReference type="EMBL" id="GAA3736208.1"/>
    </source>
</evidence>
<reference evidence="6" key="1">
    <citation type="journal article" date="2019" name="Int. J. Syst. Evol. Microbiol.">
        <title>The Global Catalogue of Microorganisms (GCM) 10K type strain sequencing project: providing services to taxonomists for standard genome sequencing and annotation.</title>
        <authorList>
            <consortium name="The Broad Institute Genomics Platform"/>
            <consortium name="The Broad Institute Genome Sequencing Center for Infectious Disease"/>
            <person name="Wu L."/>
            <person name="Ma J."/>
        </authorList>
    </citation>
    <scope>NUCLEOTIDE SEQUENCE [LARGE SCALE GENOMIC DNA]</scope>
    <source>
        <strain evidence="6">JCM 17336</strain>
    </source>
</reference>
<keyword evidence="1" id="KW-0808">Transferase</keyword>